<name>A0AA40BEY8_9PEZI</name>
<dbReference type="AlphaFoldDB" id="A0AA40BEY8"/>
<comment type="caution">
    <text evidence="2">The sequence shown here is derived from an EMBL/GenBank/DDBJ whole genome shotgun (WGS) entry which is preliminary data.</text>
</comment>
<feature type="chain" id="PRO_5041284325" evidence="1">
    <location>
        <begin position="30"/>
        <end position="174"/>
    </location>
</feature>
<proteinExistence type="predicted"/>
<accession>A0AA40BEY8</accession>
<dbReference type="Proteomes" id="UP001172101">
    <property type="component" value="Unassembled WGS sequence"/>
</dbReference>
<reference evidence="2" key="1">
    <citation type="submission" date="2023-06" db="EMBL/GenBank/DDBJ databases">
        <title>Genome-scale phylogeny and comparative genomics of the fungal order Sordariales.</title>
        <authorList>
            <consortium name="Lawrence Berkeley National Laboratory"/>
            <person name="Hensen N."/>
            <person name="Bonometti L."/>
            <person name="Westerberg I."/>
            <person name="Brannstrom I.O."/>
            <person name="Guillou S."/>
            <person name="Cros-Aarteil S."/>
            <person name="Calhoun S."/>
            <person name="Haridas S."/>
            <person name="Kuo A."/>
            <person name="Mondo S."/>
            <person name="Pangilinan J."/>
            <person name="Riley R."/>
            <person name="LaButti K."/>
            <person name="Andreopoulos B."/>
            <person name="Lipzen A."/>
            <person name="Chen C."/>
            <person name="Yanf M."/>
            <person name="Daum C."/>
            <person name="Ng V."/>
            <person name="Clum A."/>
            <person name="Steindorff A."/>
            <person name="Ohm R."/>
            <person name="Martin F."/>
            <person name="Silar P."/>
            <person name="Natvig D."/>
            <person name="Lalanne C."/>
            <person name="Gautier V."/>
            <person name="Ament-velasquez S.L."/>
            <person name="Kruys A."/>
            <person name="Hutchinson M.I."/>
            <person name="Powell A.J."/>
            <person name="Barry K."/>
            <person name="Miller A.N."/>
            <person name="Grigoriev I.V."/>
            <person name="Debuchy R."/>
            <person name="Gladieux P."/>
            <person name="Thoren M.H."/>
            <person name="Johannesson H."/>
        </authorList>
    </citation>
    <scope>NUCLEOTIDE SEQUENCE</scope>
    <source>
        <strain evidence="2">SMH2392-1A</strain>
    </source>
</reference>
<dbReference type="EMBL" id="JAUIRO010000001">
    <property type="protein sequence ID" value="KAK0733021.1"/>
    <property type="molecule type" value="Genomic_DNA"/>
</dbReference>
<protein>
    <submittedName>
        <fullName evidence="2">Uncharacterized protein</fullName>
    </submittedName>
</protein>
<dbReference type="GeneID" id="85322326"/>
<dbReference type="RefSeq" id="XP_060301898.1">
    <property type="nucleotide sequence ID" value="XM_060439056.1"/>
</dbReference>
<evidence type="ECO:0000256" key="1">
    <source>
        <dbReference type="SAM" id="SignalP"/>
    </source>
</evidence>
<evidence type="ECO:0000313" key="3">
    <source>
        <dbReference type="Proteomes" id="UP001172101"/>
    </source>
</evidence>
<sequence length="174" mass="18213">MRLSIRSVAAMAAAAVAALLALFAAGADSIPMVPVYAHPLGPRSTCAATGSPFDFKKASSALEAASVHWSKALKDVNSAKLWNLTAAYRAAAKKIAGTFSSVEEVTSLKIMLVVGTSSLAALLGSGPGALVARGVLGSALQEAWLVEWAGYPKPKPKRPTVFEEWLGEWARYNL</sequence>
<keyword evidence="1" id="KW-0732">Signal</keyword>
<organism evidence="2 3">
    <name type="scientific">Lasiosphaeria miniovina</name>
    <dbReference type="NCBI Taxonomy" id="1954250"/>
    <lineage>
        <taxon>Eukaryota</taxon>
        <taxon>Fungi</taxon>
        <taxon>Dikarya</taxon>
        <taxon>Ascomycota</taxon>
        <taxon>Pezizomycotina</taxon>
        <taxon>Sordariomycetes</taxon>
        <taxon>Sordariomycetidae</taxon>
        <taxon>Sordariales</taxon>
        <taxon>Lasiosphaeriaceae</taxon>
        <taxon>Lasiosphaeria</taxon>
    </lineage>
</organism>
<gene>
    <name evidence="2" type="ORF">B0T26DRAFT_669477</name>
</gene>
<keyword evidence="3" id="KW-1185">Reference proteome</keyword>
<evidence type="ECO:0000313" key="2">
    <source>
        <dbReference type="EMBL" id="KAK0733021.1"/>
    </source>
</evidence>
<feature type="signal peptide" evidence="1">
    <location>
        <begin position="1"/>
        <end position="29"/>
    </location>
</feature>